<dbReference type="Pfam" id="PF00169">
    <property type="entry name" value="PH"/>
    <property type="match status" value="1"/>
</dbReference>
<dbReference type="InterPro" id="IPR001849">
    <property type="entry name" value="PH_domain"/>
</dbReference>
<feature type="domain" description="PH" evidence="3">
    <location>
        <begin position="21"/>
        <end position="111"/>
    </location>
</feature>
<feature type="compositionally biased region" description="Polar residues" evidence="2">
    <location>
        <begin position="153"/>
        <end position="165"/>
    </location>
</feature>
<proteinExistence type="inferred from homology"/>
<keyword evidence="5" id="KW-1185">Reference proteome</keyword>
<dbReference type="Gene3D" id="2.30.29.30">
    <property type="entry name" value="Pleckstrin-homology domain (PH domain)/Phosphotyrosine-binding domain (PTB)"/>
    <property type="match status" value="1"/>
</dbReference>
<dbReference type="Ensembl" id="ENSBJAT00000018068.1">
    <property type="protein sequence ID" value="ENSBJAP00000017589.1"/>
    <property type="gene ID" value="ENSBJAG00000011583.1"/>
</dbReference>
<evidence type="ECO:0000313" key="5">
    <source>
        <dbReference type="Proteomes" id="UP000694555"/>
    </source>
</evidence>
<dbReference type="InterPro" id="IPR046355">
    <property type="entry name" value="Gab1-4-like"/>
</dbReference>
<feature type="region of interest" description="Disordered" evidence="2">
    <location>
        <begin position="336"/>
        <end position="363"/>
    </location>
</feature>
<dbReference type="GO" id="GO:0005737">
    <property type="term" value="C:cytoplasm"/>
    <property type="evidence" value="ECO:0007669"/>
    <property type="project" value="TreeGrafter"/>
</dbReference>
<sequence length="664" mass="73427">KHRKPLCPSPGWFGWGPPLAWKKRWFILRSGRMSGDPDVLEYYKNDHSKKPLRVINLNFCEQVDAGLTFNKKELQDSYIFDIKTSDRTFYLVAETEDDMNKWVRSICQICGFNQSEENTDTLRSIASMNHAPRSSPAELSSASHHLLRERKSSAPSHSSQPTLFTFDSPAGHLQSTLSASAPQDYLFLHQCMSRKSENARSASFSQATRSAFFMRSDTAVQKLSQGNGHCVNGVGGQLHGFYSLPKPSRHNSDFRDSAYDLPRSFGSYTHPKSSLTSSETDNEEVYTYKTPNNTLCKEFGELSTDSYDIPATPLSVYQIPRTFTLDKNHNALAVAASDSPAAPPPRPPKPGPPQRPQPGESLGLAPMAATIPRRNTLPAVENSRLHRASSCETYEYPQHGGGSAVQSVESMNDGYNSYLQAKAAVARSHSTDSEDNYVPMNPGSSPLIHTEKANDNAQNLYIPMSPGPHHFDLVGLSSATLPVHKGGAMAQCHRRLSEIQPPPVNRNLKPDRKGKNSCLWANLSRNPSVLVRLQTTSVILRTHNRILCEVCFATASTVRPFGSSPSPSSFRTTMVQMQLSWCLKSPSQAHPGLYRRCMPQAGSHPLCLHPSLRSTPKFLCCIQMTQISPTVSYWLALGNSSVRALTASSKSLPKPLPDRSPRRC</sequence>
<evidence type="ECO:0000259" key="3">
    <source>
        <dbReference type="PROSITE" id="PS50003"/>
    </source>
</evidence>
<protein>
    <submittedName>
        <fullName evidence="4">GRB2 associated binding protein 2</fullName>
    </submittedName>
</protein>
<evidence type="ECO:0000256" key="2">
    <source>
        <dbReference type="SAM" id="MobiDB-lite"/>
    </source>
</evidence>
<dbReference type="GO" id="GO:0005068">
    <property type="term" value="F:transmembrane receptor protein tyrosine kinase adaptor activity"/>
    <property type="evidence" value="ECO:0007669"/>
    <property type="project" value="TreeGrafter"/>
</dbReference>
<reference evidence="4" key="1">
    <citation type="submission" date="2025-08" db="UniProtKB">
        <authorList>
            <consortium name="Ensembl"/>
        </authorList>
    </citation>
    <scope>IDENTIFICATION</scope>
</reference>
<dbReference type="AlphaFoldDB" id="A0A8C0BIP3"/>
<reference evidence="4" key="2">
    <citation type="submission" date="2025-09" db="UniProtKB">
        <authorList>
            <consortium name="Ensembl"/>
        </authorList>
    </citation>
    <scope>IDENTIFICATION</scope>
</reference>
<dbReference type="PROSITE" id="PS50003">
    <property type="entry name" value="PH_DOMAIN"/>
    <property type="match status" value="1"/>
</dbReference>
<evidence type="ECO:0000256" key="1">
    <source>
        <dbReference type="ARBA" id="ARBA00029462"/>
    </source>
</evidence>
<dbReference type="SMART" id="SM00233">
    <property type="entry name" value="PH"/>
    <property type="match status" value="1"/>
</dbReference>
<feature type="compositionally biased region" description="Pro residues" evidence="2">
    <location>
        <begin position="341"/>
        <end position="356"/>
    </location>
</feature>
<organism evidence="4 5">
    <name type="scientific">Buteo japonicus</name>
    <dbReference type="NCBI Taxonomy" id="224669"/>
    <lineage>
        <taxon>Eukaryota</taxon>
        <taxon>Metazoa</taxon>
        <taxon>Chordata</taxon>
        <taxon>Craniata</taxon>
        <taxon>Vertebrata</taxon>
        <taxon>Euteleostomi</taxon>
        <taxon>Archelosauria</taxon>
        <taxon>Archosauria</taxon>
        <taxon>Dinosauria</taxon>
        <taxon>Saurischia</taxon>
        <taxon>Theropoda</taxon>
        <taxon>Coelurosauria</taxon>
        <taxon>Aves</taxon>
        <taxon>Neognathae</taxon>
        <taxon>Neoaves</taxon>
        <taxon>Telluraves</taxon>
        <taxon>Accipitrimorphae</taxon>
        <taxon>Accipitriformes</taxon>
        <taxon>Accipitridae</taxon>
        <taxon>Accipitrinae</taxon>
        <taxon>Buteo</taxon>
    </lineage>
</organism>
<comment type="similarity">
    <text evidence="1">Belongs to the GAB family.</text>
</comment>
<dbReference type="PANTHER" id="PTHR45960:SF1">
    <property type="entry name" value="GRB2-ASSOCIATED-BINDING PROTEIN 2"/>
    <property type="match status" value="1"/>
</dbReference>
<accession>A0A8C0BIP3</accession>
<feature type="region of interest" description="Disordered" evidence="2">
    <location>
        <begin position="129"/>
        <end position="165"/>
    </location>
</feature>
<evidence type="ECO:0000313" key="4">
    <source>
        <dbReference type="Ensembl" id="ENSBJAP00000017589.1"/>
    </source>
</evidence>
<dbReference type="PANTHER" id="PTHR45960">
    <property type="entry name" value="GRB2-ASSOCIATED-BINDING PROTEIN"/>
    <property type="match status" value="1"/>
</dbReference>
<dbReference type="Proteomes" id="UP000694555">
    <property type="component" value="Unplaced"/>
</dbReference>
<name>A0A8C0BIP3_9AVES</name>
<dbReference type="InterPro" id="IPR011993">
    <property type="entry name" value="PH-like_dom_sf"/>
</dbReference>
<dbReference type="SUPFAM" id="SSF50729">
    <property type="entry name" value="PH domain-like"/>
    <property type="match status" value="1"/>
</dbReference>